<reference evidence="2" key="1">
    <citation type="submission" date="2016-07" db="EMBL/GenBank/DDBJ databases">
        <authorList>
            <person name="Florea S."/>
            <person name="Webb J.S."/>
            <person name="Jaromczyk J."/>
            <person name="Schardl C.L."/>
        </authorList>
    </citation>
    <scope>NUCLEOTIDE SEQUENCE [LARGE SCALE GENOMIC DNA]</scope>
    <source>
        <strain evidence="2">CDC-D5610</strain>
    </source>
</reference>
<dbReference type="KEGG" id="lcd:clem_08135"/>
<dbReference type="Proteomes" id="UP000201728">
    <property type="component" value="Chromosome"/>
</dbReference>
<gene>
    <name evidence="1" type="ORF">clem_08135</name>
</gene>
<protein>
    <submittedName>
        <fullName evidence="1">Uncharacterized protein</fullName>
    </submittedName>
</protein>
<organism evidence="1 2">
    <name type="scientific">Legionella clemsonensis</name>
    <dbReference type="NCBI Taxonomy" id="1867846"/>
    <lineage>
        <taxon>Bacteria</taxon>
        <taxon>Pseudomonadati</taxon>
        <taxon>Pseudomonadota</taxon>
        <taxon>Gammaproteobacteria</taxon>
        <taxon>Legionellales</taxon>
        <taxon>Legionellaceae</taxon>
        <taxon>Legionella</taxon>
    </lineage>
</organism>
<name>A0A222P2W2_9GAMM</name>
<keyword evidence="2" id="KW-1185">Reference proteome</keyword>
<accession>A0A222P2W2</accession>
<sequence length="86" mass="9618">MKFRENCPLTAAIETSENKIYLPKGMIIHACPISSQCGVMVYGEMLTFPTPTQTPYGVIISYELEIPSNTLRRVLALSLTHYIPLT</sequence>
<dbReference type="AlphaFoldDB" id="A0A222P2W2"/>
<proteinExistence type="predicted"/>
<dbReference type="EMBL" id="CP016397">
    <property type="protein sequence ID" value="ASQ46179.1"/>
    <property type="molecule type" value="Genomic_DNA"/>
</dbReference>
<evidence type="ECO:0000313" key="1">
    <source>
        <dbReference type="EMBL" id="ASQ46179.1"/>
    </source>
</evidence>
<evidence type="ECO:0000313" key="2">
    <source>
        <dbReference type="Proteomes" id="UP000201728"/>
    </source>
</evidence>